<dbReference type="STRING" id="379066.GAU_2603"/>
<reference evidence="4" key="1">
    <citation type="submission" date="2006-03" db="EMBL/GenBank/DDBJ databases">
        <title>Complete genome sequence of Gemmatimonas aurantiaca T-27 that represents a novel phylum Gemmatimonadetes.</title>
        <authorList>
            <person name="Takasaki K."/>
            <person name="Ichikawa N."/>
            <person name="Miura H."/>
            <person name="Matsushita S."/>
            <person name="Watanabe Y."/>
            <person name="Oguchi A."/>
            <person name="Ankai A."/>
            <person name="Yashiro I."/>
            <person name="Takahashi M."/>
            <person name="Terui Y."/>
            <person name="Fukui S."/>
            <person name="Yokoyama H."/>
            <person name="Tanikawa S."/>
            <person name="Hanada S."/>
            <person name="Kamagata Y."/>
            <person name="Fujita N."/>
        </authorList>
    </citation>
    <scope>NUCLEOTIDE SEQUENCE [LARGE SCALE GENOMIC DNA]</scope>
    <source>
        <strain evidence="4">T-27 / DSM 14586 / JCM 11422 / NBRC 100505</strain>
    </source>
</reference>
<dbReference type="PANTHER" id="PTHR43798:SF33">
    <property type="entry name" value="HYDROLASE, PUTATIVE (AFU_ORTHOLOGUE AFUA_2G14860)-RELATED"/>
    <property type="match status" value="1"/>
</dbReference>
<dbReference type="EMBL" id="AP009153">
    <property type="protein sequence ID" value="BAH39645.1"/>
    <property type="molecule type" value="Genomic_DNA"/>
</dbReference>
<dbReference type="GO" id="GO:0016020">
    <property type="term" value="C:membrane"/>
    <property type="evidence" value="ECO:0007669"/>
    <property type="project" value="TreeGrafter"/>
</dbReference>
<evidence type="ECO:0000313" key="4">
    <source>
        <dbReference type="Proteomes" id="UP000002209"/>
    </source>
</evidence>
<dbReference type="ESTHER" id="gemat-c1aa47">
    <property type="family name" value="6_AlphaBeta_hydrolase"/>
</dbReference>
<dbReference type="InterPro" id="IPR000639">
    <property type="entry name" value="Epox_hydrolase-like"/>
</dbReference>
<dbReference type="GO" id="GO:0046464">
    <property type="term" value="P:acylglycerol catabolic process"/>
    <property type="evidence" value="ECO:0007669"/>
    <property type="project" value="TreeGrafter"/>
</dbReference>
<dbReference type="GO" id="GO:0047372">
    <property type="term" value="F:monoacylglycerol lipase activity"/>
    <property type="evidence" value="ECO:0007669"/>
    <property type="project" value="TreeGrafter"/>
</dbReference>
<dbReference type="InterPro" id="IPR000073">
    <property type="entry name" value="AB_hydrolase_1"/>
</dbReference>
<evidence type="ECO:0000256" key="1">
    <source>
        <dbReference type="SAM" id="MobiDB-lite"/>
    </source>
</evidence>
<accession>C1AA47</accession>
<name>C1AA47_GEMAT</name>
<dbReference type="KEGG" id="gau:GAU_2603"/>
<dbReference type="SUPFAM" id="SSF53474">
    <property type="entry name" value="alpha/beta-Hydrolases"/>
    <property type="match status" value="1"/>
</dbReference>
<dbReference type="eggNOG" id="COG0596">
    <property type="taxonomic scope" value="Bacteria"/>
</dbReference>
<sequence length="368" mass="38669">MPLVLLVVRRRATGGFQNASGMSGGAPVHPPHDRATRSLSDTQATPSYPPDPSRRYPASVYTEHLHIPVGVGTLHVERRGRGGPAVVLLHGFATCAFLWRDVAPRLAAAGLTTVAIDLLGHGESDRPADALYGASAQADYVDRALTALRLGEVTVVTQDAGALVGALLASHRPTRVRSLALVEPLDPEELPGPMIRAMQRSSALSALSANALFGARPLLEPWLLERLGDAAEPDRLVARYLAPFVGSAGAAELLQLASHVMLSDTERRRLADVAVDTHLWLGRGDPLEASAVVISETLRPATLPHSIGTRGLFDRWSALLPASSVQARVATTPPGALVAEVSASALADVIREIVEPGIPSGSAPANES</sequence>
<protein>
    <recommendedName>
        <fullName evidence="2">AB hydrolase-1 domain-containing protein</fullName>
    </recommendedName>
</protein>
<dbReference type="HOGENOM" id="CLU_751759_0_0_0"/>
<proteinExistence type="predicted"/>
<feature type="domain" description="AB hydrolase-1" evidence="2">
    <location>
        <begin position="84"/>
        <end position="188"/>
    </location>
</feature>
<dbReference type="InterPro" id="IPR050266">
    <property type="entry name" value="AB_hydrolase_sf"/>
</dbReference>
<keyword evidence="4" id="KW-1185">Reference proteome</keyword>
<dbReference type="Pfam" id="PF00561">
    <property type="entry name" value="Abhydrolase_1"/>
    <property type="match status" value="1"/>
</dbReference>
<dbReference type="Gene3D" id="3.40.50.1820">
    <property type="entry name" value="alpha/beta hydrolase"/>
    <property type="match status" value="1"/>
</dbReference>
<organism evidence="3 4">
    <name type="scientific">Gemmatimonas aurantiaca (strain DSM 14586 / JCM 11422 / NBRC 100505 / T-27)</name>
    <dbReference type="NCBI Taxonomy" id="379066"/>
    <lineage>
        <taxon>Bacteria</taxon>
        <taxon>Pseudomonadati</taxon>
        <taxon>Gemmatimonadota</taxon>
        <taxon>Gemmatimonadia</taxon>
        <taxon>Gemmatimonadales</taxon>
        <taxon>Gemmatimonadaceae</taxon>
        <taxon>Gemmatimonas</taxon>
    </lineage>
</organism>
<dbReference type="AlphaFoldDB" id="C1AA47"/>
<evidence type="ECO:0000313" key="3">
    <source>
        <dbReference type="EMBL" id="BAH39645.1"/>
    </source>
</evidence>
<dbReference type="PANTHER" id="PTHR43798">
    <property type="entry name" value="MONOACYLGLYCEROL LIPASE"/>
    <property type="match status" value="1"/>
</dbReference>
<dbReference type="Proteomes" id="UP000002209">
    <property type="component" value="Chromosome"/>
</dbReference>
<feature type="region of interest" description="Disordered" evidence="1">
    <location>
        <begin position="16"/>
        <end position="55"/>
    </location>
</feature>
<dbReference type="InterPro" id="IPR029058">
    <property type="entry name" value="AB_hydrolase_fold"/>
</dbReference>
<evidence type="ECO:0000259" key="2">
    <source>
        <dbReference type="Pfam" id="PF00561"/>
    </source>
</evidence>
<gene>
    <name evidence="3" type="ordered locus">GAU_2603</name>
</gene>
<dbReference type="PRINTS" id="PR00412">
    <property type="entry name" value="EPOXHYDRLASE"/>
</dbReference>